<evidence type="ECO:0000313" key="1">
    <source>
        <dbReference type="EMBL" id="KAF4447514.1"/>
    </source>
</evidence>
<dbReference type="OrthoDB" id="4840990at2759"/>
<name>A0A8H4KCW6_9HYPO</name>
<keyword evidence="2" id="KW-1185">Reference proteome</keyword>
<sequence length="224" mass="25469">MDSIDMDDCPGLEYSQHEHRPECRPEHQCPYCAFYPHHEEQKLCEVCQSQLSQKEAKAFLDGEERDWSKYHLIRQGQLTGRDALENVLRARLVREKRCRRLCCAKTRPYAYVHCKDCRGILQNHGASPELTDKEEDEMSMFTMVSRLALLGYSAASYAARVARGEAHLLDGWSWGGSSGKFVHSDHRRYQENASPERLNRGGLVEAIEELGSSVAVSGEAQVSH</sequence>
<dbReference type="Proteomes" id="UP000605986">
    <property type="component" value="Unassembled WGS sequence"/>
</dbReference>
<evidence type="ECO:0000313" key="2">
    <source>
        <dbReference type="Proteomes" id="UP000605986"/>
    </source>
</evidence>
<reference evidence="1" key="1">
    <citation type="submission" date="2020-01" db="EMBL/GenBank/DDBJ databases">
        <title>Identification and distribution of gene clusters putatively required for synthesis of sphingolipid metabolism inhibitors in phylogenetically diverse species of the filamentous fungus Fusarium.</title>
        <authorList>
            <person name="Kim H.-S."/>
            <person name="Busman M."/>
            <person name="Brown D.W."/>
            <person name="Divon H."/>
            <person name="Uhlig S."/>
            <person name="Proctor R.H."/>
        </authorList>
    </citation>
    <scope>NUCLEOTIDE SEQUENCE</scope>
    <source>
        <strain evidence="1">NRRL 53441</strain>
    </source>
</reference>
<protein>
    <submittedName>
        <fullName evidence="1">Uncharacterized protein</fullName>
    </submittedName>
</protein>
<accession>A0A8H4KCW6</accession>
<proteinExistence type="predicted"/>
<dbReference type="AlphaFoldDB" id="A0A8H4KCW6"/>
<comment type="caution">
    <text evidence="1">The sequence shown here is derived from an EMBL/GenBank/DDBJ whole genome shotgun (WGS) entry which is preliminary data.</text>
</comment>
<dbReference type="EMBL" id="JAADJG010000395">
    <property type="protein sequence ID" value="KAF4447514.1"/>
    <property type="molecule type" value="Genomic_DNA"/>
</dbReference>
<gene>
    <name evidence="1" type="ORF">F53441_8998</name>
</gene>
<organism evidence="1 2">
    <name type="scientific">Fusarium austroafricanum</name>
    <dbReference type="NCBI Taxonomy" id="2364996"/>
    <lineage>
        <taxon>Eukaryota</taxon>
        <taxon>Fungi</taxon>
        <taxon>Dikarya</taxon>
        <taxon>Ascomycota</taxon>
        <taxon>Pezizomycotina</taxon>
        <taxon>Sordariomycetes</taxon>
        <taxon>Hypocreomycetidae</taxon>
        <taxon>Hypocreales</taxon>
        <taxon>Nectriaceae</taxon>
        <taxon>Fusarium</taxon>
        <taxon>Fusarium concolor species complex</taxon>
    </lineage>
</organism>